<comment type="caution">
    <text evidence="3">The sequence shown here is derived from an EMBL/GenBank/DDBJ whole genome shotgun (WGS) entry which is preliminary data.</text>
</comment>
<dbReference type="Pfam" id="PF10609">
    <property type="entry name" value="ParA"/>
    <property type="match status" value="1"/>
</dbReference>
<dbReference type="InterPro" id="IPR033756">
    <property type="entry name" value="YlxH/NBP35"/>
</dbReference>
<dbReference type="Proteomes" id="UP001057753">
    <property type="component" value="Unassembled WGS sequence"/>
</dbReference>
<accession>A0A9Q4FY71</accession>
<dbReference type="Gene3D" id="3.40.50.300">
    <property type="entry name" value="P-loop containing nucleotide triphosphate hydrolases"/>
    <property type="match status" value="1"/>
</dbReference>
<organism evidence="3 4">
    <name type="scientific">Salipaludibacillus agaradhaerens</name>
    <name type="common">Bacillus agaradhaerens</name>
    <dbReference type="NCBI Taxonomy" id="76935"/>
    <lineage>
        <taxon>Bacteria</taxon>
        <taxon>Bacillati</taxon>
        <taxon>Bacillota</taxon>
        <taxon>Bacilli</taxon>
        <taxon>Bacillales</taxon>
        <taxon>Bacillaceae</taxon>
    </lineage>
</organism>
<dbReference type="RefSeq" id="WP_257820774.1">
    <property type="nucleotide sequence ID" value="NZ_JABXYM010000001.1"/>
</dbReference>
<dbReference type="PIRSF" id="PIRSF003092">
    <property type="entry name" value="MinD"/>
    <property type="match status" value="1"/>
</dbReference>
<dbReference type="InterPro" id="IPR033875">
    <property type="entry name" value="FlhG"/>
</dbReference>
<dbReference type="InterPro" id="IPR027417">
    <property type="entry name" value="P-loop_NTPase"/>
</dbReference>
<dbReference type="GO" id="GO:0009898">
    <property type="term" value="C:cytoplasmic side of plasma membrane"/>
    <property type="evidence" value="ECO:0007669"/>
    <property type="project" value="TreeGrafter"/>
</dbReference>
<dbReference type="CDD" id="cd02038">
    <property type="entry name" value="FlhG-like"/>
    <property type="match status" value="1"/>
</dbReference>
<dbReference type="GO" id="GO:0005829">
    <property type="term" value="C:cytosol"/>
    <property type="evidence" value="ECO:0007669"/>
    <property type="project" value="TreeGrafter"/>
</dbReference>
<keyword evidence="1" id="KW-0547">Nucleotide-binding</keyword>
<dbReference type="PANTHER" id="PTHR43384:SF4">
    <property type="entry name" value="CELLULOSE BIOSYNTHESIS PROTEIN BCSQ-RELATED"/>
    <property type="match status" value="1"/>
</dbReference>
<evidence type="ECO:0000256" key="1">
    <source>
        <dbReference type="ARBA" id="ARBA00022741"/>
    </source>
</evidence>
<name>A0A9Q4FY71_SALAG</name>
<dbReference type="PANTHER" id="PTHR43384">
    <property type="entry name" value="SEPTUM SITE-DETERMINING PROTEIN MIND HOMOLOG, CHLOROPLASTIC-RELATED"/>
    <property type="match status" value="1"/>
</dbReference>
<reference evidence="3" key="1">
    <citation type="submission" date="2020-06" db="EMBL/GenBank/DDBJ databases">
        <title>Insight into the genomes of haloalkaliphilic bacilli from Kenyan soda lakes.</title>
        <authorList>
            <person name="Mwirichia R."/>
            <person name="Villamizar G.C."/>
            <person name="Poehlein A."/>
            <person name="Mugweru J."/>
            <person name="Kipnyargis A."/>
            <person name="Kiplimo D."/>
            <person name="Orwa P."/>
            <person name="Daniel R."/>
        </authorList>
    </citation>
    <scope>NUCLEOTIDE SEQUENCE</scope>
    <source>
        <strain evidence="3">B1096_S55</strain>
    </source>
</reference>
<dbReference type="SUPFAM" id="SSF52540">
    <property type="entry name" value="P-loop containing nucleoside triphosphate hydrolases"/>
    <property type="match status" value="1"/>
</dbReference>
<evidence type="ECO:0000313" key="3">
    <source>
        <dbReference type="EMBL" id="MCR6096061.1"/>
    </source>
</evidence>
<dbReference type="EMBL" id="JABXYM010000001">
    <property type="protein sequence ID" value="MCR6096061.1"/>
    <property type="molecule type" value="Genomic_DNA"/>
</dbReference>
<dbReference type="GO" id="GO:0005524">
    <property type="term" value="F:ATP binding"/>
    <property type="evidence" value="ECO:0007669"/>
    <property type="project" value="UniProtKB-KW"/>
</dbReference>
<protein>
    <submittedName>
        <fullName evidence="3">MinD/ParA family protein</fullName>
    </submittedName>
</protein>
<evidence type="ECO:0000313" key="4">
    <source>
        <dbReference type="Proteomes" id="UP001057753"/>
    </source>
</evidence>
<proteinExistence type="predicted"/>
<gene>
    <name evidence="3" type="ORF">HXA33_05830</name>
</gene>
<dbReference type="InterPro" id="IPR050625">
    <property type="entry name" value="ParA/MinD_ATPase"/>
</dbReference>
<keyword evidence="2" id="KW-0067">ATP-binding</keyword>
<dbReference type="AlphaFoldDB" id="A0A9Q4FY71"/>
<evidence type="ECO:0000256" key="2">
    <source>
        <dbReference type="ARBA" id="ARBA00022840"/>
    </source>
</evidence>
<dbReference type="GO" id="GO:0051782">
    <property type="term" value="P:negative regulation of cell division"/>
    <property type="evidence" value="ECO:0007669"/>
    <property type="project" value="TreeGrafter"/>
</dbReference>
<dbReference type="InterPro" id="IPR025501">
    <property type="entry name" value="MinD_FleN"/>
</dbReference>
<keyword evidence="4" id="KW-1185">Reference proteome</keyword>
<dbReference type="GO" id="GO:0016887">
    <property type="term" value="F:ATP hydrolysis activity"/>
    <property type="evidence" value="ECO:0007669"/>
    <property type="project" value="TreeGrafter"/>
</dbReference>
<sequence>MNDQADALRQKMNRAKTLSQHPEKKHTKVIAVVSGKGGVGKSNFVVNFSLGLQKSGKRVLIIDLDIGMANIDILLGHTSRYSFVDMIERDMSIWSVIETAEEGLSYIAGGSALNDVFEMDKEKADFFYRQLQSLEAEFDYIFLDMGAGITSNSSHFLLSCHDIFLVTTPEPTSITDAYGMVKYITLQDATLPVTMIVNRAYSTKEGSHTSSNMLTVTKRFLNKDIFYLASIPDDDVVRKAVRAQKPFVLYSPRSKPATAVTAAVRKYLKAGRHDIKSEGSISSFISKLKGFMKN</sequence>